<proteinExistence type="predicted"/>
<organism evidence="1 2">
    <name type="scientific">Elysia marginata</name>
    <dbReference type="NCBI Taxonomy" id="1093978"/>
    <lineage>
        <taxon>Eukaryota</taxon>
        <taxon>Metazoa</taxon>
        <taxon>Spiralia</taxon>
        <taxon>Lophotrochozoa</taxon>
        <taxon>Mollusca</taxon>
        <taxon>Gastropoda</taxon>
        <taxon>Heterobranchia</taxon>
        <taxon>Euthyneura</taxon>
        <taxon>Panpulmonata</taxon>
        <taxon>Sacoglossa</taxon>
        <taxon>Placobranchoidea</taxon>
        <taxon>Plakobranchidae</taxon>
        <taxon>Elysia</taxon>
    </lineage>
</organism>
<accession>A0AAV4IWA5</accession>
<comment type="caution">
    <text evidence="1">The sequence shown here is derived from an EMBL/GenBank/DDBJ whole genome shotgun (WGS) entry which is preliminary data.</text>
</comment>
<evidence type="ECO:0000313" key="1">
    <source>
        <dbReference type="EMBL" id="GFS14038.1"/>
    </source>
</evidence>
<sequence>MHASQISEHCNVHSLSDLKKKIDSDQAAKTTRPYDEWFYDLRLKYPTTRMQVESKQLVVQRYKLVAKEREPYTLLHRLSTRGKRVLSEECSMLAPGRDLDRVKCLPDMPISQAVNLNKLPSGLPSVAAPVPVRWWFDLSGPRRGLRVKTPAYNNHLWSSDDGRRLSPAFLM</sequence>
<gene>
    <name evidence="1" type="ORF">ElyMa_004898000</name>
</gene>
<name>A0AAV4IWA5_9GAST</name>
<dbReference type="AlphaFoldDB" id="A0AAV4IWA5"/>
<reference evidence="1 2" key="1">
    <citation type="journal article" date="2021" name="Elife">
        <title>Chloroplast acquisition without the gene transfer in kleptoplastic sea slugs, Plakobranchus ocellatus.</title>
        <authorList>
            <person name="Maeda T."/>
            <person name="Takahashi S."/>
            <person name="Yoshida T."/>
            <person name="Shimamura S."/>
            <person name="Takaki Y."/>
            <person name="Nagai Y."/>
            <person name="Toyoda A."/>
            <person name="Suzuki Y."/>
            <person name="Arimoto A."/>
            <person name="Ishii H."/>
            <person name="Satoh N."/>
            <person name="Nishiyama T."/>
            <person name="Hasebe M."/>
            <person name="Maruyama T."/>
            <person name="Minagawa J."/>
            <person name="Obokata J."/>
            <person name="Shigenobu S."/>
        </authorList>
    </citation>
    <scope>NUCLEOTIDE SEQUENCE [LARGE SCALE GENOMIC DNA]</scope>
</reference>
<evidence type="ECO:0000313" key="2">
    <source>
        <dbReference type="Proteomes" id="UP000762676"/>
    </source>
</evidence>
<protein>
    <submittedName>
        <fullName evidence="1">Uncharacterized protein</fullName>
    </submittedName>
</protein>
<dbReference type="EMBL" id="BMAT01009804">
    <property type="protein sequence ID" value="GFS14038.1"/>
    <property type="molecule type" value="Genomic_DNA"/>
</dbReference>
<keyword evidence="2" id="KW-1185">Reference proteome</keyword>
<dbReference type="Proteomes" id="UP000762676">
    <property type="component" value="Unassembled WGS sequence"/>
</dbReference>